<comment type="similarity">
    <text evidence="7">Belongs to the transglycosylase MltG family.</text>
</comment>
<evidence type="ECO:0000256" key="7">
    <source>
        <dbReference type="HAMAP-Rule" id="MF_02065"/>
    </source>
</evidence>
<comment type="subcellular location">
    <subcellularLocation>
        <location evidence="7">Cell membrane</location>
        <topology evidence="7">Single-pass membrane protein</topology>
    </subcellularLocation>
</comment>
<dbReference type="GO" id="GO:0005886">
    <property type="term" value="C:plasma membrane"/>
    <property type="evidence" value="ECO:0007669"/>
    <property type="project" value="UniProtKB-SubCell"/>
</dbReference>
<sequence>MSKRNNKDKYKENLLKRGEEARTVRKIVAIIVISLILILVVGGISGYNYIKSALQPVDPNNEQGVDIEIPLGSSTSTIAEILEENDLIKDSRIFRFYIKFKNESGFQAGEYTFTKSMTFNQIIESLKSGRIIKEPVYRITIPEGLTIAEIAEIYGETLPISEDLFLEKVNDSEYIKQLMEEYPSILSEDILDEEILSPLEGYLFAATYDFYEEDPPLEVIITNMLDKTREVVYKYIDGITEKELSIHEALTMASIVEKEAVTEEQRKIIAGIFYNRLDEGMRLQTDPTVLYAIGMHKDTVLYADTEVESPYNTYYVDALPIGPISNFSESALESSIYPEETDYKYFLHDGEGNIHYAETNDEHNENRQKYMD</sequence>
<dbReference type="OrthoDB" id="9814591at2"/>
<protein>
    <recommendedName>
        <fullName evidence="7">Endolytic murein transglycosylase</fullName>
        <ecNumber evidence="7">4.2.2.29</ecNumber>
    </recommendedName>
    <alternativeName>
        <fullName evidence="7">Peptidoglycan lytic transglycosylase</fullName>
    </alternativeName>
    <alternativeName>
        <fullName evidence="7">Peptidoglycan polymerization terminase</fullName>
    </alternativeName>
</protein>
<evidence type="ECO:0000256" key="3">
    <source>
        <dbReference type="ARBA" id="ARBA00022989"/>
    </source>
</evidence>
<organism evidence="8 9">
    <name type="scientific">Oceanobacillus limi</name>
    <dbReference type="NCBI Taxonomy" id="930131"/>
    <lineage>
        <taxon>Bacteria</taxon>
        <taxon>Bacillati</taxon>
        <taxon>Bacillota</taxon>
        <taxon>Bacilli</taxon>
        <taxon>Bacillales</taxon>
        <taxon>Bacillaceae</taxon>
        <taxon>Oceanobacillus</taxon>
    </lineage>
</organism>
<keyword evidence="3 7" id="KW-1133">Transmembrane helix</keyword>
<evidence type="ECO:0000256" key="5">
    <source>
        <dbReference type="ARBA" id="ARBA00023239"/>
    </source>
</evidence>
<dbReference type="AlphaFoldDB" id="A0A1I0H3F0"/>
<dbReference type="Pfam" id="PF02618">
    <property type="entry name" value="YceG"/>
    <property type="match status" value="1"/>
</dbReference>
<gene>
    <name evidence="7" type="primary">mltG</name>
    <name evidence="8" type="ORF">SAMN05216389_12730</name>
</gene>
<keyword evidence="2 7" id="KW-0812">Transmembrane</keyword>
<dbReference type="EMBL" id="FOHE01000027">
    <property type="protein sequence ID" value="SET78100.1"/>
    <property type="molecule type" value="Genomic_DNA"/>
</dbReference>
<name>A0A1I0H3F0_9BACI</name>
<evidence type="ECO:0000313" key="8">
    <source>
        <dbReference type="EMBL" id="SET78100.1"/>
    </source>
</evidence>
<keyword evidence="9" id="KW-1185">Reference proteome</keyword>
<evidence type="ECO:0000313" key="9">
    <source>
        <dbReference type="Proteomes" id="UP000198618"/>
    </source>
</evidence>
<reference evidence="8 9" key="1">
    <citation type="submission" date="2016-10" db="EMBL/GenBank/DDBJ databases">
        <authorList>
            <person name="de Groot N.N."/>
        </authorList>
    </citation>
    <scope>NUCLEOTIDE SEQUENCE [LARGE SCALE GENOMIC DNA]</scope>
    <source>
        <strain evidence="8 9">IBRC-M 10780</strain>
    </source>
</reference>
<evidence type="ECO:0000256" key="6">
    <source>
        <dbReference type="ARBA" id="ARBA00023316"/>
    </source>
</evidence>
<dbReference type="HAMAP" id="MF_02065">
    <property type="entry name" value="MltG"/>
    <property type="match status" value="1"/>
</dbReference>
<dbReference type="PANTHER" id="PTHR30518:SF2">
    <property type="entry name" value="ENDOLYTIC MUREIN TRANSGLYCOSYLASE"/>
    <property type="match status" value="1"/>
</dbReference>
<feature type="transmembrane region" description="Helical" evidence="7">
    <location>
        <begin position="27"/>
        <end position="50"/>
    </location>
</feature>
<dbReference type="InterPro" id="IPR003770">
    <property type="entry name" value="MLTG-like"/>
</dbReference>
<evidence type="ECO:0000256" key="2">
    <source>
        <dbReference type="ARBA" id="ARBA00022692"/>
    </source>
</evidence>
<dbReference type="GO" id="GO:0008932">
    <property type="term" value="F:lytic endotransglycosylase activity"/>
    <property type="evidence" value="ECO:0007669"/>
    <property type="project" value="UniProtKB-UniRule"/>
</dbReference>
<dbReference type="Proteomes" id="UP000198618">
    <property type="component" value="Unassembled WGS sequence"/>
</dbReference>
<dbReference type="RefSeq" id="WP_090872730.1">
    <property type="nucleotide sequence ID" value="NZ_FOHE01000027.1"/>
</dbReference>
<evidence type="ECO:0000256" key="1">
    <source>
        <dbReference type="ARBA" id="ARBA00022475"/>
    </source>
</evidence>
<dbReference type="Gene3D" id="3.30.1490.480">
    <property type="entry name" value="Endolytic murein transglycosylase"/>
    <property type="match status" value="1"/>
</dbReference>
<keyword evidence="5 7" id="KW-0456">Lyase</keyword>
<dbReference type="CDD" id="cd08010">
    <property type="entry name" value="MltG_like"/>
    <property type="match status" value="1"/>
</dbReference>
<dbReference type="PANTHER" id="PTHR30518">
    <property type="entry name" value="ENDOLYTIC MUREIN TRANSGLYCOSYLASE"/>
    <property type="match status" value="1"/>
</dbReference>
<feature type="site" description="Important for catalytic activity" evidence="7">
    <location>
        <position position="259"/>
    </location>
</feature>
<keyword evidence="6 7" id="KW-0961">Cell wall biogenesis/degradation</keyword>
<comment type="function">
    <text evidence="7">Functions as a peptidoglycan terminase that cleaves nascent peptidoglycan strands endolytically to terminate their elongation.</text>
</comment>
<keyword evidence="4 7" id="KW-0472">Membrane</keyword>
<keyword evidence="1 7" id="KW-1003">Cell membrane</keyword>
<dbReference type="GO" id="GO:0071555">
    <property type="term" value="P:cell wall organization"/>
    <property type="evidence" value="ECO:0007669"/>
    <property type="project" value="UniProtKB-KW"/>
</dbReference>
<evidence type="ECO:0000256" key="4">
    <source>
        <dbReference type="ARBA" id="ARBA00023136"/>
    </source>
</evidence>
<dbReference type="NCBIfam" id="TIGR00247">
    <property type="entry name" value="endolytic transglycosylase MltG"/>
    <property type="match status" value="1"/>
</dbReference>
<dbReference type="EC" id="4.2.2.29" evidence="7"/>
<proteinExistence type="inferred from homology"/>
<dbReference type="STRING" id="930131.SAMN05216389_12730"/>
<comment type="catalytic activity">
    <reaction evidence="7">
        <text>a peptidoglycan chain = a peptidoglycan chain with N-acetyl-1,6-anhydromuramyl-[peptide] at the reducing end + a peptidoglycan chain with N-acetylglucosamine at the non-reducing end.</text>
        <dbReference type="EC" id="4.2.2.29"/>
    </reaction>
</comment>
<accession>A0A1I0H3F0</accession>
<dbReference type="GO" id="GO:0009252">
    <property type="term" value="P:peptidoglycan biosynthetic process"/>
    <property type="evidence" value="ECO:0007669"/>
    <property type="project" value="UniProtKB-UniRule"/>
</dbReference>